<gene>
    <name evidence="2" type="ORF">FQR38_23900</name>
</gene>
<accession>A0A5Y4CY96</accession>
<evidence type="ECO:0000259" key="1">
    <source>
        <dbReference type="PROSITE" id="PS50075"/>
    </source>
</evidence>
<name>A0A5Y4CY96_SALER</name>
<dbReference type="InterPro" id="IPR036736">
    <property type="entry name" value="ACP-like_sf"/>
</dbReference>
<organism evidence="2">
    <name type="scientific">Salmonella enterica</name>
    <name type="common">Salmonella choleraesuis</name>
    <dbReference type="NCBI Taxonomy" id="28901"/>
    <lineage>
        <taxon>Bacteria</taxon>
        <taxon>Pseudomonadati</taxon>
        <taxon>Pseudomonadota</taxon>
        <taxon>Gammaproteobacteria</taxon>
        <taxon>Enterobacterales</taxon>
        <taxon>Enterobacteriaceae</taxon>
        <taxon>Salmonella</taxon>
    </lineage>
</organism>
<proteinExistence type="predicted"/>
<feature type="domain" description="Carrier" evidence="1">
    <location>
        <begin position="1"/>
        <end position="74"/>
    </location>
</feature>
<comment type="caution">
    <text evidence="2">The sequence shown here is derived from an EMBL/GenBank/DDBJ whole genome shotgun (WGS) entry which is preliminary data.</text>
</comment>
<dbReference type="Pfam" id="PF00550">
    <property type="entry name" value="PP-binding"/>
    <property type="match status" value="1"/>
</dbReference>
<protein>
    <submittedName>
        <fullName evidence="2">Acyl carrier protein</fullName>
    </submittedName>
</protein>
<dbReference type="SUPFAM" id="SSF47336">
    <property type="entry name" value="ACP-like"/>
    <property type="match status" value="1"/>
</dbReference>
<dbReference type="EMBL" id="AAJAFA010000248">
    <property type="protein sequence ID" value="ECJ9929907.1"/>
    <property type="molecule type" value="Genomic_DNA"/>
</dbReference>
<sequence length="74" mass="8441">MDKLKELLTEVFGVPENNIQDNKSLELIGLDSISIVEFQIEIERAFKIDEGKLALVNQDTLNTIKERVKVLQNV</sequence>
<dbReference type="InterPro" id="IPR009081">
    <property type="entry name" value="PP-bd_ACP"/>
</dbReference>
<evidence type="ECO:0000313" key="2">
    <source>
        <dbReference type="EMBL" id="ECJ9929907.1"/>
    </source>
</evidence>
<dbReference type="Gene3D" id="1.10.1200.10">
    <property type="entry name" value="ACP-like"/>
    <property type="match status" value="1"/>
</dbReference>
<reference evidence="2" key="1">
    <citation type="submission" date="2019-07" db="EMBL/GenBank/DDBJ databases">
        <authorList>
            <consortium name="PulseNet: The National Subtyping Network for Foodborne Disease Surveillance"/>
            <person name="Tarr C.L."/>
            <person name="Trees E."/>
            <person name="Katz L.S."/>
            <person name="Carleton-Romer H.A."/>
            <person name="Stroika S."/>
            <person name="Kucerova Z."/>
            <person name="Roache K.F."/>
            <person name="Sabol A.L."/>
            <person name="Besser J."/>
            <person name="Gerner-Smidt P."/>
        </authorList>
    </citation>
    <scope>NUCLEOTIDE SEQUENCE</scope>
    <source>
        <strain evidence="2">PNUSAS085448</strain>
    </source>
</reference>
<dbReference type="PROSITE" id="PS50075">
    <property type="entry name" value="CARRIER"/>
    <property type="match status" value="1"/>
</dbReference>
<dbReference type="AlphaFoldDB" id="A0A5Y4CY96"/>